<dbReference type="EMBL" id="JAREWH010000017">
    <property type="protein sequence ID" value="MDN3193462.1"/>
    <property type="molecule type" value="Genomic_DNA"/>
</dbReference>
<evidence type="ECO:0000313" key="1">
    <source>
        <dbReference type="EMBL" id="MDN3193462.1"/>
    </source>
</evidence>
<comment type="caution">
    <text evidence="1">The sequence shown here is derived from an EMBL/GenBank/DDBJ whole genome shotgun (WGS) entry which is preliminary data.</text>
</comment>
<organism evidence="1 2">
    <name type="scientific">Enterococcus faecalis</name>
    <name type="common">Streptococcus faecalis</name>
    <dbReference type="NCBI Taxonomy" id="1351"/>
    <lineage>
        <taxon>Bacteria</taxon>
        <taxon>Bacillati</taxon>
        <taxon>Bacillota</taxon>
        <taxon>Bacilli</taxon>
        <taxon>Lactobacillales</taxon>
        <taxon>Enterococcaceae</taxon>
        <taxon>Enterococcus</taxon>
    </lineage>
</organism>
<reference evidence="1" key="1">
    <citation type="journal article" date="2023" name="Pathogens">
        <title>Prevalence of Enterococcus spp. and the Whole-Genome Characteristics of Enterococcus faecium and Enterococcus faecalis Strains Isolated from Free-Living Birds in Poland.</title>
        <authorList>
            <person name="Kwit R."/>
            <person name="Zajac M."/>
            <person name="Smialowska-Weglinska A."/>
            <person name="Skarzynska M."/>
            <person name="Bomba A."/>
            <person name="Lalak A."/>
            <person name="Skrzypiec E."/>
            <person name="Wojdat D."/>
            <person name="Koza W."/>
            <person name="Mikos-Wojewoda E."/>
            <person name="Pasim P."/>
            <person name="Skora M."/>
            <person name="Polak M."/>
            <person name="Wiacek J."/>
            <person name="Wasyl D."/>
        </authorList>
    </citation>
    <scope>NUCLEOTIDE SEQUENCE</scope>
    <source>
        <strain evidence="1">691B_2</strain>
    </source>
</reference>
<proteinExistence type="predicted"/>
<dbReference type="RefSeq" id="WP_256332597.1">
    <property type="nucleotide sequence ID" value="NZ_JAGMTZ010000007.1"/>
</dbReference>
<accession>A0AAW7KG80</accession>
<reference evidence="1" key="2">
    <citation type="submission" date="2023-03" db="EMBL/GenBank/DDBJ databases">
        <authorList>
            <person name="Zajac M."/>
            <person name="Kwit R."/>
            <person name="Wasyl D."/>
        </authorList>
    </citation>
    <scope>NUCLEOTIDE SEQUENCE</scope>
    <source>
        <strain evidence="1">691B_2</strain>
    </source>
</reference>
<sequence>MEILEFICSLFSDKELPAWYTKADLEKDKKSIEKLERWAA</sequence>
<evidence type="ECO:0000313" key="2">
    <source>
        <dbReference type="Proteomes" id="UP001173174"/>
    </source>
</evidence>
<protein>
    <submittedName>
        <fullName evidence="1">Uncharacterized protein</fullName>
    </submittedName>
</protein>
<dbReference type="Proteomes" id="UP001173174">
    <property type="component" value="Unassembled WGS sequence"/>
</dbReference>
<gene>
    <name evidence="1" type="ORF">P0E79_13270</name>
</gene>
<name>A0AAW7KG80_ENTFL</name>
<dbReference type="AlphaFoldDB" id="A0AAW7KG80"/>